<accession>A0A1I8BV92</accession>
<evidence type="ECO:0000313" key="4">
    <source>
        <dbReference type="WBParaSite" id="MhA1_Contig656.frz3.gene17"/>
    </source>
</evidence>
<name>A0A1I8BV92_MELHA</name>
<proteinExistence type="predicted"/>
<feature type="compositionally biased region" description="Polar residues" evidence="2">
    <location>
        <begin position="514"/>
        <end position="527"/>
    </location>
</feature>
<keyword evidence="3" id="KW-1185">Reference proteome</keyword>
<feature type="region of interest" description="Disordered" evidence="2">
    <location>
        <begin position="451"/>
        <end position="484"/>
    </location>
</feature>
<evidence type="ECO:0000313" key="3">
    <source>
        <dbReference type="Proteomes" id="UP000095281"/>
    </source>
</evidence>
<feature type="region of interest" description="Disordered" evidence="2">
    <location>
        <begin position="612"/>
        <end position="658"/>
    </location>
</feature>
<evidence type="ECO:0000256" key="1">
    <source>
        <dbReference type="SAM" id="Coils"/>
    </source>
</evidence>
<feature type="coiled-coil region" evidence="1">
    <location>
        <begin position="28"/>
        <end position="110"/>
    </location>
</feature>
<protein>
    <submittedName>
        <fullName evidence="4">Microtubule-associated protein</fullName>
    </submittedName>
</protein>
<organism evidence="3 4">
    <name type="scientific">Meloidogyne hapla</name>
    <name type="common">Root-knot nematode worm</name>
    <dbReference type="NCBI Taxonomy" id="6305"/>
    <lineage>
        <taxon>Eukaryota</taxon>
        <taxon>Metazoa</taxon>
        <taxon>Ecdysozoa</taxon>
        <taxon>Nematoda</taxon>
        <taxon>Chromadorea</taxon>
        <taxon>Rhabditida</taxon>
        <taxon>Tylenchina</taxon>
        <taxon>Tylenchomorpha</taxon>
        <taxon>Tylenchoidea</taxon>
        <taxon>Meloidogynidae</taxon>
        <taxon>Meloidogyninae</taxon>
        <taxon>Meloidogyne</taxon>
    </lineage>
</organism>
<reference evidence="4" key="1">
    <citation type="submission" date="2016-11" db="UniProtKB">
        <authorList>
            <consortium name="WormBaseParasite"/>
        </authorList>
    </citation>
    <scope>IDENTIFICATION</scope>
</reference>
<feature type="compositionally biased region" description="Polar residues" evidence="2">
    <location>
        <begin position="187"/>
        <end position="211"/>
    </location>
</feature>
<keyword evidence="1" id="KW-0175">Coiled coil</keyword>
<sequence>MAQSDNNLMNMSMTRSIYIGTDKTAEVLKRKEAAEKELMARREAKMREQIERLARARNQKENELRDRIRERQQREMERQKAALDRRCAQLDKLNAKKEEILQKNHQKTSRVVASRPQKKLAFAFGSSTPRELCFLEKAGQQKRSNQALSTNSRGSTSPQQNLRSEPPTSRFPSRFITSNNRGERAIHSSNAMTRSVFGSLTSSTSANNKQPVSPRRKPSAVKKQQAKSPLSSTTSTKSAPPPLMTQSLYAGNAARPVQNGFSKSGPSKAKTPENVSKMKTDNDPRQQRRPVIRRKVEDHAKVLKSPVACTSAKISTHVQQTMIDFSMSMEKTFEEDFNNQNNGVIPPVEPDELPKDNMDSGDKMVSGSSKSIVTDEVKMPDLLDSREDFNKTYLASNNNPYSSLHEQMEEILEHSPLEDYNRESILSDKTLVLSRVDRDSMNLVDTTDATLVQSIEERPPSNNQTSLEESEVVSTKPDRTIPPIQIPPILEEKRNQRRQQLNEILQKIRPDNGASPQTTTIQHSASNGLAKKDNNFSDTTTAPPIAFSNPLMPKFSDNRSADLAKFLQERRRAMNKQFMQDSNGNQQHIPGQVSATIVPKNPPVNAVFHSEEKNETNGHTTKHDNYQSIRPPPEDPHMNNGHGNEEMHPPEPTLINFG</sequence>
<feature type="region of interest" description="Disordered" evidence="2">
    <location>
        <begin position="139"/>
        <end position="293"/>
    </location>
</feature>
<feature type="compositionally biased region" description="Low complexity" evidence="2">
    <location>
        <begin position="226"/>
        <end position="238"/>
    </location>
</feature>
<dbReference type="Proteomes" id="UP000095281">
    <property type="component" value="Unplaced"/>
</dbReference>
<dbReference type="WBParaSite" id="MhA1_Contig656.frz3.gene17">
    <property type="protein sequence ID" value="MhA1_Contig656.frz3.gene17"/>
    <property type="gene ID" value="MhA1_Contig656.frz3.gene17"/>
</dbReference>
<feature type="region of interest" description="Disordered" evidence="2">
    <location>
        <begin position="507"/>
        <end position="536"/>
    </location>
</feature>
<dbReference type="AlphaFoldDB" id="A0A1I8BV92"/>
<feature type="compositionally biased region" description="Basic and acidic residues" evidence="2">
    <location>
        <begin position="612"/>
        <end position="625"/>
    </location>
</feature>
<feature type="compositionally biased region" description="Polar residues" evidence="2">
    <location>
        <begin position="141"/>
        <end position="180"/>
    </location>
</feature>
<feature type="compositionally biased region" description="Basic and acidic residues" evidence="2">
    <location>
        <begin position="276"/>
        <end position="286"/>
    </location>
</feature>
<evidence type="ECO:0000256" key="2">
    <source>
        <dbReference type="SAM" id="MobiDB-lite"/>
    </source>
</evidence>
<feature type="compositionally biased region" description="Basic and acidic residues" evidence="2">
    <location>
        <begin position="632"/>
        <end position="649"/>
    </location>
</feature>